<evidence type="ECO:0000256" key="3">
    <source>
        <dbReference type="ARBA" id="ARBA00022448"/>
    </source>
</evidence>
<comment type="subcellular location">
    <subcellularLocation>
        <location evidence="1">Cell membrane</location>
        <topology evidence="1">Multi-pass membrane protein</topology>
    </subcellularLocation>
</comment>
<keyword evidence="3 12" id="KW-0813">Transport</keyword>
<evidence type="ECO:0000256" key="1">
    <source>
        <dbReference type="ARBA" id="ARBA00004651"/>
    </source>
</evidence>
<dbReference type="Pfam" id="PF01654">
    <property type="entry name" value="Cyt_bd_oxida_I"/>
    <property type="match status" value="1"/>
</dbReference>
<evidence type="ECO:0000256" key="11">
    <source>
        <dbReference type="ARBA" id="ARBA00023136"/>
    </source>
</evidence>
<evidence type="ECO:0000313" key="13">
    <source>
        <dbReference type="EMBL" id="GCE06235.1"/>
    </source>
</evidence>
<keyword evidence="9 12" id="KW-1133">Transmembrane helix</keyword>
<feature type="transmembrane region" description="Helical" evidence="12">
    <location>
        <begin position="87"/>
        <end position="114"/>
    </location>
</feature>
<evidence type="ECO:0000256" key="12">
    <source>
        <dbReference type="PIRNR" id="PIRNR006446"/>
    </source>
</evidence>
<protein>
    <submittedName>
        <fullName evidence="13">Cytochrome ubiquinol oxidase subunit I</fullName>
    </submittedName>
</protein>
<feature type="transmembrane region" description="Helical" evidence="12">
    <location>
        <begin position="184"/>
        <end position="205"/>
    </location>
</feature>
<keyword evidence="5 12" id="KW-0349">Heme</keyword>
<dbReference type="AlphaFoldDB" id="A0A401ZH68"/>
<keyword evidence="11 12" id="KW-0472">Membrane</keyword>
<evidence type="ECO:0000256" key="9">
    <source>
        <dbReference type="ARBA" id="ARBA00022989"/>
    </source>
</evidence>
<reference evidence="14" key="1">
    <citation type="submission" date="2018-12" db="EMBL/GenBank/DDBJ databases">
        <title>Tengunoibacter tsumagoiensis gen. nov., sp. nov., Dictyobacter kobayashii sp. nov., D. alpinus sp. nov., and D. joshuensis sp. nov. and description of Dictyobacteraceae fam. nov. within the order Ktedonobacterales isolated from Tengu-no-mugimeshi.</title>
        <authorList>
            <person name="Wang C.M."/>
            <person name="Zheng Y."/>
            <person name="Sakai Y."/>
            <person name="Toyoda A."/>
            <person name="Minakuchi Y."/>
            <person name="Abe K."/>
            <person name="Yokota A."/>
            <person name="Yabe S."/>
        </authorList>
    </citation>
    <scope>NUCLEOTIDE SEQUENCE [LARGE SCALE GENOMIC DNA]</scope>
    <source>
        <strain evidence="14">S-27</strain>
    </source>
</reference>
<dbReference type="GO" id="GO:0070069">
    <property type="term" value="C:cytochrome complex"/>
    <property type="evidence" value="ECO:0007669"/>
    <property type="project" value="UniProtKB-UniRule"/>
</dbReference>
<keyword evidence="14" id="KW-1185">Reference proteome</keyword>
<proteinExistence type="inferred from homology"/>
<evidence type="ECO:0000256" key="4">
    <source>
        <dbReference type="ARBA" id="ARBA00022475"/>
    </source>
</evidence>
<dbReference type="Proteomes" id="UP000287224">
    <property type="component" value="Unassembled WGS sequence"/>
</dbReference>
<dbReference type="GO" id="GO:0016682">
    <property type="term" value="F:oxidoreductase activity, acting on diphenols and related substances as donors, oxygen as acceptor"/>
    <property type="evidence" value="ECO:0007669"/>
    <property type="project" value="TreeGrafter"/>
</dbReference>
<accession>A0A401ZH68</accession>
<gene>
    <name evidence="13" type="ORF">KDAU_35640</name>
</gene>
<dbReference type="GO" id="GO:0020037">
    <property type="term" value="F:heme binding"/>
    <property type="evidence" value="ECO:0007669"/>
    <property type="project" value="TreeGrafter"/>
</dbReference>
<dbReference type="PIRSF" id="PIRSF006446">
    <property type="entry name" value="Cyt_quinol_oxidase_1"/>
    <property type="match status" value="1"/>
</dbReference>
<name>A0A401ZH68_9CHLR</name>
<dbReference type="GO" id="GO:0019646">
    <property type="term" value="P:aerobic electron transport chain"/>
    <property type="evidence" value="ECO:0007669"/>
    <property type="project" value="InterPro"/>
</dbReference>
<keyword evidence="8 12" id="KW-0249">Electron transport</keyword>
<keyword evidence="6 12" id="KW-0812">Transmembrane</keyword>
<feature type="transmembrane region" description="Helical" evidence="12">
    <location>
        <begin position="126"/>
        <end position="144"/>
    </location>
</feature>
<organism evidence="13 14">
    <name type="scientific">Dictyobacter aurantiacus</name>
    <dbReference type="NCBI Taxonomy" id="1936993"/>
    <lineage>
        <taxon>Bacteria</taxon>
        <taxon>Bacillati</taxon>
        <taxon>Chloroflexota</taxon>
        <taxon>Ktedonobacteria</taxon>
        <taxon>Ktedonobacterales</taxon>
        <taxon>Dictyobacteraceae</taxon>
        <taxon>Dictyobacter</taxon>
    </lineage>
</organism>
<evidence type="ECO:0000256" key="10">
    <source>
        <dbReference type="ARBA" id="ARBA00023004"/>
    </source>
</evidence>
<dbReference type="InterPro" id="IPR002585">
    <property type="entry name" value="Cyt-d_ubiquinol_oxidase_su_1"/>
</dbReference>
<dbReference type="PANTHER" id="PTHR30365:SF14">
    <property type="entry name" value="CYTOCHROME BD MENAQUINOL OXIDASE SUBUNIT I-RELATED"/>
    <property type="match status" value="1"/>
</dbReference>
<evidence type="ECO:0000256" key="8">
    <source>
        <dbReference type="ARBA" id="ARBA00022982"/>
    </source>
</evidence>
<feature type="transmembrane region" description="Helical" evidence="12">
    <location>
        <begin position="55"/>
        <end position="75"/>
    </location>
</feature>
<dbReference type="RefSeq" id="WP_235845757.1">
    <property type="nucleotide sequence ID" value="NZ_BIFQ01000001.1"/>
</dbReference>
<feature type="transmembrane region" description="Helical" evidence="12">
    <location>
        <begin position="217"/>
        <end position="234"/>
    </location>
</feature>
<evidence type="ECO:0000313" key="14">
    <source>
        <dbReference type="Proteomes" id="UP000287224"/>
    </source>
</evidence>
<feature type="transmembrane region" description="Helical" evidence="12">
    <location>
        <begin position="324"/>
        <end position="344"/>
    </location>
</feature>
<evidence type="ECO:0000256" key="5">
    <source>
        <dbReference type="ARBA" id="ARBA00022617"/>
    </source>
</evidence>
<comment type="similarity">
    <text evidence="2 12">Belongs to the cytochrome ubiquinol oxidase subunit 1 family.</text>
</comment>
<evidence type="ECO:0000256" key="7">
    <source>
        <dbReference type="ARBA" id="ARBA00022723"/>
    </source>
</evidence>
<evidence type="ECO:0000256" key="6">
    <source>
        <dbReference type="ARBA" id="ARBA00022692"/>
    </source>
</evidence>
<feature type="transmembrane region" description="Helical" evidence="12">
    <location>
        <begin position="16"/>
        <end position="35"/>
    </location>
</feature>
<evidence type="ECO:0000256" key="2">
    <source>
        <dbReference type="ARBA" id="ARBA00009819"/>
    </source>
</evidence>
<dbReference type="EMBL" id="BIFQ01000001">
    <property type="protein sequence ID" value="GCE06235.1"/>
    <property type="molecule type" value="Genomic_DNA"/>
</dbReference>
<dbReference type="PANTHER" id="PTHR30365">
    <property type="entry name" value="CYTOCHROME D UBIQUINOL OXIDASE"/>
    <property type="match status" value="1"/>
</dbReference>
<keyword evidence="10 12" id="KW-0408">Iron</keyword>
<feature type="transmembrane region" description="Helical" evidence="12">
    <location>
        <begin position="353"/>
        <end position="375"/>
    </location>
</feature>
<dbReference type="GO" id="GO:0009055">
    <property type="term" value="F:electron transfer activity"/>
    <property type="evidence" value="ECO:0007669"/>
    <property type="project" value="UniProtKB-UniRule"/>
</dbReference>
<keyword evidence="7 12" id="KW-0479">Metal-binding</keyword>
<comment type="caution">
    <text evidence="13">The sequence shown here is derived from an EMBL/GenBank/DDBJ whole genome shotgun (WGS) entry which is preliminary data.</text>
</comment>
<dbReference type="GO" id="GO:0005886">
    <property type="term" value="C:plasma membrane"/>
    <property type="evidence" value="ECO:0007669"/>
    <property type="project" value="UniProtKB-SubCell"/>
</dbReference>
<keyword evidence="4 12" id="KW-1003">Cell membrane</keyword>
<sequence length="453" mass="50006">MMPDLLAARAQMGTSLAFHIIFSVLGVGVPLLLCISEGLALRTKNPVWMMLTRRWARAAAILFAIGAVSGTILSFELGLLWPTYTRFAGAVVGLPFLLEGFAFFTEAIFLGLYLYGWDRLSARAHWLCSFPIWISGMASAWFIVSANSWMNTPAGFVIKNGKVVDINPLQAIFNPSTPFETVHMILASYVATGFGVAAVYAVAYLRGKREEYYRKGLMLAMLLALVATPLQIVSGDFNARFLSVYQPTKFAAMEGIFRTQSGAPISIGGLADPNTGQVKYALEIPKGLSILADYNPNATIKGLDQYPREDWPNSTIVHTSFDGMVGSGFFALLVAVVFWALFLLKKRLPTYKWLLWGVFLAGPLSFLAVELGWMVTEIGRQPWTIYGYLRTKDAVTTAPLLNVSFLIFSLIYVLLAVALIWLLLKVARRPLPQVTLSEQGYDVKEPEIEKVGV</sequence>
<dbReference type="GO" id="GO:0046872">
    <property type="term" value="F:metal ion binding"/>
    <property type="evidence" value="ECO:0007669"/>
    <property type="project" value="UniProtKB-UniRule"/>
</dbReference>
<feature type="transmembrane region" description="Helical" evidence="12">
    <location>
        <begin position="403"/>
        <end position="424"/>
    </location>
</feature>